<evidence type="ECO:0000256" key="1">
    <source>
        <dbReference type="ARBA" id="ARBA00004651"/>
    </source>
</evidence>
<feature type="transmembrane region" description="Helical" evidence="14">
    <location>
        <begin position="164"/>
        <end position="185"/>
    </location>
</feature>
<proteinExistence type="inferred from homology"/>
<evidence type="ECO:0000256" key="13">
    <source>
        <dbReference type="SAM" id="MobiDB-lite"/>
    </source>
</evidence>
<evidence type="ECO:0000256" key="9">
    <source>
        <dbReference type="ARBA" id="ARBA00023170"/>
    </source>
</evidence>
<feature type="domain" description="G-protein coupled receptors family 1 profile" evidence="15">
    <location>
        <begin position="63"/>
        <end position="338"/>
    </location>
</feature>
<evidence type="ECO:0000256" key="12">
    <source>
        <dbReference type="RuleBase" id="RU000688"/>
    </source>
</evidence>
<evidence type="ECO:0000256" key="8">
    <source>
        <dbReference type="ARBA" id="ARBA00023157"/>
    </source>
</evidence>
<name>A0A8B8IJH9_VANTA</name>
<keyword evidence="9 12" id="KW-0675">Receptor</keyword>
<feature type="transmembrane region" description="Helical" evidence="14">
    <location>
        <begin position="46"/>
        <end position="71"/>
    </location>
</feature>
<keyword evidence="6 12" id="KW-0297">G-protein coupled receptor</keyword>
<evidence type="ECO:0000256" key="3">
    <source>
        <dbReference type="ARBA" id="ARBA00022475"/>
    </source>
</evidence>
<protein>
    <submittedName>
        <fullName evidence="17">Neuropeptides capa receptor-like isoform X2</fullName>
    </submittedName>
</protein>
<dbReference type="InterPro" id="IPR000276">
    <property type="entry name" value="GPCR_Rhodpsn"/>
</dbReference>
<evidence type="ECO:0000256" key="11">
    <source>
        <dbReference type="ARBA" id="ARBA00023224"/>
    </source>
</evidence>
<dbReference type="PRINTS" id="PR00237">
    <property type="entry name" value="GPCRRHODOPSN"/>
</dbReference>
<evidence type="ECO:0000256" key="7">
    <source>
        <dbReference type="ARBA" id="ARBA00023136"/>
    </source>
</evidence>
<dbReference type="PROSITE" id="PS50262">
    <property type="entry name" value="G_PROTEIN_RECEP_F1_2"/>
    <property type="match status" value="1"/>
</dbReference>
<dbReference type="AlphaFoldDB" id="A0A8B8IJH9"/>
<keyword evidence="7 14" id="KW-0472">Membrane</keyword>
<dbReference type="PANTHER" id="PTHR24243:SF107">
    <property type="entry name" value="NEUROPEPTIDES CAPA RECEPTOR"/>
    <property type="match status" value="1"/>
</dbReference>
<evidence type="ECO:0000256" key="6">
    <source>
        <dbReference type="ARBA" id="ARBA00023040"/>
    </source>
</evidence>
<dbReference type="GeneID" id="113401532"/>
<evidence type="ECO:0000313" key="16">
    <source>
        <dbReference type="Proteomes" id="UP001652626"/>
    </source>
</evidence>
<feature type="transmembrane region" description="Helical" evidence="14">
    <location>
        <begin position="278"/>
        <end position="298"/>
    </location>
</feature>
<feature type="compositionally biased region" description="Basic and acidic residues" evidence="13">
    <location>
        <begin position="391"/>
        <end position="403"/>
    </location>
</feature>
<feature type="transmembrane region" description="Helical" evidence="14">
    <location>
        <begin position="318"/>
        <end position="340"/>
    </location>
</feature>
<dbReference type="PANTHER" id="PTHR24243">
    <property type="entry name" value="G-PROTEIN COUPLED RECEPTOR"/>
    <property type="match status" value="1"/>
</dbReference>
<keyword evidence="8" id="KW-1015">Disulfide bond</keyword>
<keyword evidence="16" id="KW-1185">Reference proteome</keyword>
<dbReference type="Proteomes" id="UP001652626">
    <property type="component" value="Chromosome 22"/>
</dbReference>
<keyword evidence="10" id="KW-0325">Glycoprotein</keyword>
<feature type="transmembrane region" description="Helical" evidence="14">
    <location>
        <begin position="83"/>
        <end position="102"/>
    </location>
</feature>
<dbReference type="GO" id="GO:0005886">
    <property type="term" value="C:plasma membrane"/>
    <property type="evidence" value="ECO:0007669"/>
    <property type="project" value="UniProtKB-SubCell"/>
</dbReference>
<feature type="transmembrane region" description="Helical" evidence="14">
    <location>
        <begin position="122"/>
        <end position="143"/>
    </location>
</feature>
<dbReference type="Gene3D" id="1.20.1070.10">
    <property type="entry name" value="Rhodopsin 7-helix transmembrane proteins"/>
    <property type="match status" value="1"/>
</dbReference>
<evidence type="ECO:0000256" key="2">
    <source>
        <dbReference type="ARBA" id="ARBA00010663"/>
    </source>
</evidence>
<feature type="transmembrane region" description="Helical" evidence="14">
    <location>
        <begin position="214"/>
        <end position="238"/>
    </location>
</feature>
<dbReference type="GO" id="GO:0001607">
    <property type="term" value="F:neuromedin U receptor activity"/>
    <property type="evidence" value="ECO:0007669"/>
    <property type="project" value="InterPro"/>
</dbReference>
<comment type="similarity">
    <text evidence="2 12">Belongs to the G-protein coupled receptor 1 family.</text>
</comment>
<dbReference type="Pfam" id="PF00001">
    <property type="entry name" value="7tm_1"/>
    <property type="match status" value="1"/>
</dbReference>
<sequence>MEEFLRPNETADEFYSRCTNLSYFDCSEDEMLWCMMGPRRLPLLRIVPITVFLLVIFLTGVIGNVAVCVVIVRHPAMRTDTNYYLFSLALSDLLLLLFGLPNDLSVYWHQYPYSLGVVFCKLRALISEAASYVSVLTIVAFTLERYLAICHPLHIYAVAGLRRALRIVLALWALSLLAASPFAHYTTVNYHDYPPLSGNASLESAFCAMLELPSWYICELSSFFFFILPGLIILCLYVRMGLRIRSTHSHSPGSPGTLNGVNGSVHGEARQAQSRKNIIRMLAAVVIAFFVCWAPFHFQRLFFIYGTGIHHYHTINEYLFLAAGVFYYISATVNPILYNIMSHRYRIAFKETLCCRKVRRKKSRYRDQSSIRETMVNHTSDGSHLVRVRSQSHEHRNRTEFRGRRSSFCSSDSTSLYSDRWRDYNRRPKGVWSRNNNESSQLMLKDYKYDCEL</sequence>
<dbReference type="PRINTS" id="PR01565">
    <property type="entry name" value="NEUROMEDINUR"/>
</dbReference>
<dbReference type="OrthoDB" id="5962705at2759"/>
<evidence type="ECO:0000259" key="15">
    <source>
        <dbReference type="PROSITE" id="PS50262"/>
    </source>
</evidence>
<keyword evidence="3" id="KW-1003">Cell membrane</keyword>
<gene>
    <name evidence="17" type="primary">LOC113401532</name>
</gene>
<keyword evidence="4 12" id="KW-0812">Transmembrane</keyword>
<dbReference type="SUPFAM" id="SSF81321">
    <property type="entry name" value="Family A G protein-coupled receptor-like"/>
    <property type="match status" value="1"/>
</dbReference>
<keyword evidence="11 12" id="KW-0807">Transducer</keyword>
<evidence type="ECO:0000256" key="10">
    <source>
        <dbReference type="ARBA" id="ARBA00023180"/>
    </source>
</evidence>
<dbReference type="InterPro" id="IPR017452">
    <property type="entry name" value="GPCR_Rhodpsn_7TM"/>
</dbReference>
<accession>A0A8B8IJH9</accession>
<evidence type="ECO:0000256" key="14">
    <source>
        <dbReference type="SAM" id="Phobius"/>
    </source>
</evidence>
<dbReference type="InterPro" id="IPR005390">
    <property type="entry name" value="NeuromedU_rcpt"/>
</dbReference>
<feature type="region of interest" description="Disordered" evidence="13">
    <location>
        <begin position="387"/>
        <end position="407"/>
    </location>
</feature>
<dbReference type="OMA" id="CMVIIRH"/>
<evidence type="ECO:0000256" key="5">
    <source>
        <dbReference type="ARBA" id="ARBA00022989"/>
    </source>
</evidence>
<evidence type="ECO:0000313" key="17">
    <source>
        <dbReference type="RefSeq" id="XP_026497254.2"/>
    </source>
</evidence>
<dbReference type="RefSeq" id="XP_026497254.2">
    <property type="nucleotide sequence ID" value="XM_026641469.2"/>
</dbReference>
<reference evidence="17" key="1">
    <citation type="submission" date="2025-08" db="UniProtKB">
        <authorList>
            <consortium name="RefSeq"/>
        </authorList>
    </citation>
    <scope>IDENTIFICATION</scope>
    <source>
        <tissue evidence="17">Whole body</tissue>
    </source>
</reference>
<evidence type="ECO:0000256" key="4">
    <source>
        <dbReference type="ARBA" id="ARBA00022692"/>
    </source>
</evidence>
<comment type="subcellular location">
    <subcellularLocation>
        <location evidence="1">Cell membrane</location>
        <topology evidence="1">Multi-pass membrane protein</topology>
    </subcellularLocation>
</comment>
<organism evidence="16 17">
    <name type="scientific">Vanessa tameamea</name>
    <name type="common">Kamehameha butterfly</name>
    <dbReference type="NCBI Taxonomy" id="334116"/>
    <lineage>
        <taxon>Eukaryota</taxon>
        <taxon>Metazoa</taxon>
        <taxon>Ecdysozoa</taxon>
        <taxon>Arthropoda</taxon>
        <taxon>Hexapoda</taxon>
        <taxon>Insecta</taxon>
        <taxon>Pterygota</taxon>
        <taxon>Neoptera</taxon>
        <taxon>Endopterygota</taxon>
        <taxon>Lepidoptera</taxon>
        <taxon>Glossata</taxon>
        <taxon>Ditrysia</taxon>
        <taxon>Papilionoidea</taxon>
        <taxon>Nymphalidae</taxon>
        <taxon>Nymphalinae</taxon>
        <taxon>Vanessa</taxon>
    </lineage>
</organism>
<keyword evidence="5 14" id="KW-1133">Transmembrane helix</keyword>
<dbReference type="PROSITE" id="PS00237">
    <property type="entry name" value="G_PROTEIN_RECEP_F1_1"/>
    <property type="match status" value="1"/>
</dbReference>
<dbReference type="SMART" id="SM01381">
    <property type="entry name" value="7TM_GPCR_Srsx"/>
    <property type="match status" value="1"/>
</dbReference>